<dbReference type="STRING" id="445709.ABW99_15825"/>
<sequence length="204" mass="22247">MRKSAVDQASDNLKMLLRRRRSIRFYDELPLSLCSVERILAAGQSITSDDGKRTAPSAHALYPLDLFVIVRRVQGLEPGFYAYAPASQQLLLTGKPLADGVLLSTSLANDEWLEDAAMVVVVGARLNEAIGQFAEQQPDGMRGARYVQFEAGACTQKMYLAVAAEGLGAVVVMGFDDDRLNEALGLPRHTVPIALFCVGHPKER</sequence>
<dbReference type="NCBIfam" id="TIGR03605">
    <property type="entry name" value="antibiot_sagB"/>
    <property type="match status" value="1"/>
</dbReference>
<dbReference type="Proteomes" id="UP000036700">
    <property type="component" value="Chromosome"/>
</dbReference>
<dbReference type="InterPro" id="IPR020051">
    <property type="entry name" value="SagB-type_dehydrogenase"/>
</dbReference>
<dbReference type="PATRIC" id="fig|445709.3.peg.3349"/>
<gene>
    <name evidence="2" type="ORF">ABW99_15825</name>
</gene>
<accession>A0A0G3EXL3</accession>
<evidence type="ECO:0000259" key="1">
    <source>
        <dbReference type="Pfam" id="PF00881"/>
    </source>
</evidence>
<evidence type="ECO:0000313" key="3">
    <source>
        <dbReference type="Proteomes" id="UP000036700"/>
    </source>
</evidence>
<dbReference type="RefSeq" id="WP_047215376.1">
    <property type="nucleotide sequence ID" value="NZ_CP011568.3"/>
</dbReference>
<protein>
    <recommendedName>
        <fullName evidence="1">Nitroreductase domain-containing protein</fullName>
    </recommendedName>
</protein>
<name>A0A0G3EXL3_9BURK</name>
<proteinExistence type="predicted"/>
<dbReference type="InterPro" id="IPR052544">
    <property type="entry name" value="Bacteriocin_Proc_Enz"/>
</dbReference>
<dbReference type="PANTHER" id="PTHR43745:SF2">
    <property type="entry name" value="NITROREDUCTASE MJ1384-RELATED"/>
    <property type="match status" value="1"/>
</dbReference>
<dbReference type="AlphaFoldDB" id="A0A0G3EXL3"/>
<reference evidence="3" key="1">
    <citation type="submission" date="2015-06" db="EMBL/GenBank/DDBJ databases">
        <authorList>
            <person name="Lim Y.L."/>
            <person name="Ee R."/>
            <person name="Yong D."/>
            <person name="How K.Y."/>
            <person name="Yin W.F."/>
            <person name="Chan K.G."/>
        </authorList>
    </citation>
    <scope>NUCLEOTIDE SEQUENCE [LARGE SCALE GENOMIC DNA]</scope>
    <source>
        <strain evidence="3">DSM 25325</strain>
    </source>
</reference>
<keyword evidence="3" id="KW-1185">Reference proteome</keyword>
<dbReference type="SUPFAM" id="SSF55469">
    <property type="entry name" value="FMN-dependent nitroreductase-like"/>
    <property type="match status" value="1"/>
</dbReference>
<dbReference type="CDD" id="cd02142">
    <property type="entry name" value="McbC_SagB-like_oxidoreductase"/>
    <property type="match status" value="1"/>
</dbReference>
<dbReference type="EMBL" id="CP011568">
    <property type="protein sequence ID" value="AKJ69461.1"/>
    <property type="molecule type" value="Genomic_DNA"/>
</dbReference>
<feature type="domain" description="Nitroreductase" evidence="1">
    <location>
        <begin position="17"/>
        <end position="200"/>
    </location>
</feature>
<dbReference type="OrthoDB" id="3723182at2"/>
<evidence type="ECO:0000313" key="2">
    <source>
        <dbReference type="EMBL" id="AKJ69461.1"/>
    </source>
</evidence>
<dbReference type="GO" id="GO:0016491">
    <property type="term" value="F:oxidoreductase activity"/>
    <property type="evidence" value="ECO:0007669"/>
    <property type="project" value="InterPro"/>
</dbReference>
<dbReference type="Pfam" id="PF00881">
    <property type="entry name" value="Nitroreductase"/>
    <property type="match status" value="1"/>
</dbReference>
<dbReference type="InterPro" id="IPR029479">
    <property type="entry name" value="Nitroreductase"/>
</dbReference>
<organism evidence="2 3">
    <name type="scientific">Pandoraea thiooxydans</name>
    <dbReference type="NCBI Taxonomy" id="445709"/>
    <lineage>
        <taxon>Bacteria</taxon>
        <taxon>Pseudomonadati</taxon>
        <taxon>Pseudomonadota</taxon>
        <taxon>Betaproteobacteria</taxon>
        <taxon>Burkholderiales</taxon>
        <taxon>Burkholderiaceae</taxon>
        <taxon>Pandoraea</taxon>
    </lineage>
</organism>
<dbReference type="KEGG" id="ptx:ABW99_15825"/>
<dbReference type="InterPro" id="IPR000415">
    <property type="entry name" value="Nitroreductase-like"/>
</dbReference>
<dbReference type="PANTHER" id="PTHR43745">
    <property type="entry name" value="NITROREDUCTASE MJ1384-RELATED"/>
    <property type="match status" value="1"/>
</dbReference>
<dbReference type="Gene3D" id="3.40.109.10">
    <property type="entry name" value="NADH Oxidase"/>
    <property type="match status" value="1"/>
</dbReference>